<dbReference type="InterPro" id="IPR029058">
    <property type="entry name" value="AB_hydrolase_fold"/>
</dbReference>
<evidence type="ECO:0000313" key="2">
    <source>
        <dbReference type="EMBL" id="MFJ3047220.1"/>
    </source>
</evidence>
<evidence type="ECO:0000313" key="3">
    <source>
        <dbReference type="Proteomes" id="UP001617427"/>
    </source>
</evidence>
<gene>
    <name evidence="2" type="ORF">ACIPEN_15440</name>
</gene>
<protein>
    <submittedName>
        <fullName evidence="2">Lysophospholipase</fullName>
    </submittedName>
</protein>
<comment type="caution">
    <text evidence="2">The sequence shown here is derived from an EMBL/GenBank/DDBJ whole genome shotgun (WGS) entry which is preliminary data.</text>
</comment>
<dbReference type="PANTHER" id="PTHR11614">
    <property type="entry name" value="PHOSPHOLIPASE-RELATED"/>
    <property type="match status" value="1"/>
</dbReference>
<accession>A0ABW8F1R1</accession>
<dbReference type="SUPFAM" id="SSF53474">
    <property type="entry name" value="alpha/beta-Hydrolases"/>
    <property type="match status" value="1"/>
</dbReference>
<proteinExistence type="predicted"/>
<dbReference type="InterPro" id="IPR051044">
    <property type="entry name" value="MAG_DAG_Lipase"/>
</dbReference>
<feature type="domain" description="Serine aminopeptidase S33" evidence="1">
    <location>
        <begin position="33"/>
        <end position="262"/>
    </location>
</feature>
<sequence length="284" mass="31371">MPQAAPLAPQEHWLEAADGTRLFCRDWLLPGATAAVQMVHGLGEHGGRYAELARLFNESGMSVRVCDHRGHGNSGGRQGSLSRPDDLLQDLKRTFDDFTRRTQCMPILFGHSMGGLVAARFATGRFSPVRALALSSPALALDMQGWQKLLLAVSSRLAPGYSLPTALPASRISHDPEQIAAYRRDPLNHGKIAPRMLNFMLDAMQQAAREASRFDKPVLMQVAGDDAFVAPRGSRDFFDALPAGRKTMHWYGTAYHEIFNEEPGIRNQAKNDLRQWLAQLPTDA</sequence>
<dbReference type="InterPro" id="IPR022742">
    <property type="entry name" value="Hydrolase_4"/>
</dbReference>
<organism evidence="2 3">
    <name type="scientific">Herbaspirillum chlorophenolicum</name>
    <dbReference type="NCBI Taxonomy" id="211589"/>
    <lineage>
        <taxon>Bacteria</taxon>
        <taxon>Pseudomonadati</taxon>
        <taxon>Pseudomonadota</taxon>
        <taxon>Betaproteobacteria</taxon>
        <taxon>Burkholderiales</taxon>
        <taxon>Oxalobacteraceae</taxon>
        <taxon>Herbaspirillum</taxon>
    </lineage>
</organism>
<name>A0ABW8F1R1_9BURK</name>
<dbReference type="EMBL" id="JBIUZV010000008">
    <property type="protein sequence ID" value="MFJ3047220.1"/>
    <property type="molecule type" value="Genomic_DNA"/>
</dbReference>
<dbReference type="RefSeq" id="WP_402701784.1">
    <property type="nucleotide sequence ID" value="NZ_JBIUZV010000008.1"/>
</dbReference>
<dbReference type="Pfam" id="PF12146">
    <property type="entry name" value="Hydrolase_4"/>
    <property type="match status" value="1"/>
</dbReference>
<dbReference type="Proteomes" id="UP001617427">
    <property type="component" value="Unassembled WGS sequence"/>
</dbReference>
<reference evidence="2 3" key="1">
    <citation type="submission" date="2024-10" db="EMBL/GenBank/DDBJ databases">
        <title>The Natural Products Discovery Center: Release of the First 8490 Sequenced Strains for Exploring Actinobacteria Biosynthetic Diversity.</title>
        <authorList>
            <person name="Kalkreuter E."/>
            <person name="Kautsar S.A."/>
            <person name="Yang D."/>
            <person name="Bader C.D."/>
            <person name="Teijaro C.N."/>
            <person name="Fluegel L."/>
            <person name="Davis C.M."/>
            <person name="Simpson J.R."/>
            <person name="Lauterbach L."/>
            <person name="Steele A.D."/>
            <person name="Gui C."/>
            <person name="Meng S."/>
            <person name="Li G."/>
            <person name="Viehrig K."/>
            <person name="Ye F."/>
            <person name="Su P."/>
            <person name="Kiefer A.F."/>
            <person name="Nichols A."/>
            <person name="Cepeda A.J."/>
            <person name="Yan W."/>
            <person name="Fan B."/>
            <person name="Jiang Y."/>
            <person name="Adhikari A."/>
            <person name="Zheng C.-J."/>
            <person name="Schuster L."/>
            <person name="Cowan T.M."/>
            <person name="Smanski M.J."/>
            <person name="Chevrette M.G."/>
            <person name="De Carvalho L.P.S."/>
            <person name="Shen B."/>
        </authorList>
    </citation>
    <scope>NUCLEOTIDE SEQUENCE [LARGE SCALE GENOMIC DNA]</scope>
    <source>
        <strain evidence="2 3">NPDC087045</strain>
    </source>
</reference>
<evidence type="ECO:0000259" key="1">
    <source>
        <dbReference type="Pfam" id="PF12146"/>
    </source>
</evidence>
<keyword evidence="3" id="KW-1185">Reference proteome</keyword>
<dbReference type="Gene3D" id="3.40.50.1820">
    <property type="entry name" value="alpha/beta hydrolase"/>
    <property type="match status" value="1"/>
</dbReference>